<feature type="region of interest" description="Disordered" evidence="1">
    <location>
        <begin position="1"/>
        <end position="87"/>
    </location>
</feature>
<feature type="compositionally biased region" description="Low complexity" evidence="1">
    <location>
        <begin position="324"/>
        <end position="334"/>
    </location>
</feature>
<dbReference type="EMBL" id="LC738881">
    <property type="protein sequence ID" value="BDT63160.1"/>
    <property type="molecule type" value="Genomic_DNA"/>
</dbReference>
<accession>A0A9C7F8H0</accession>
<feature type="compositionally biased region" description="Basic and acidic residues" evidence="1">
    <location>
        <begin position="67"/>
        <end position="87"/>
    </location>
</feature>
<evidence type="ECO:0000256" key="1">
    <source>
        <dbReference type="SAM" id="MobiDB-lite"/>
    </source>
</evidence>
<proteinExistence type="predicted"/>
<feature type="compositionally biased region" description="Basic and acidic residues" evidence="1">
    <location>
        <begin position="307"/>
        <end position="321"/>
    </location>
</feature>
<feature type="compositionally biased region" description="Polar residues" evidence="1">
    <location>
        <begin position="19"/>
        <end position="41"/>
    </location>
</feature>
<organism evidence="2">
    <name type="scientific">Sicyonia whispovirus</name>
    <dbReference type="NCBI Taxonomy" id="2984283"/>
    <lineage>
        <taxon>Viruses</taxon>
        <taxon>Viruses incertae sedis</taxon>
        <taxon>Naldaviricetes</taxon>
        <taxon>Nimaviridae</taxon>
        <taxon>Whispovirus</taxon>
    </lineage>
</organism>
<protein>
    <submittedName>
        <fullName evidence="2">Uncharacterized protein</fullName>
    </submittedName>
</protein>
<feature type="region of interest" description="Disordered" evidence="1">
    <location>
        <begin position="255"/>
        <end position="355"/>
    </location>
</feature>
<sequence>MDYDCTTSWADLAPPDAPSDSTSACVTPTPTIATTRSSNTDYLDYSASPAAPSESSKKNLTRKEKRRERTPARMKESMTNFERDCDEDRRQRRVFSRNISGEGSRNNNSGDLDLLSGPYLSFSMMSGDSGRHMCRCDRLARTLFAQVFNTAFITMRHRSMATDQLRSILGDDRAVELFMESAENLILSYEASMVSRRADAGGHNRGRSEHWAPHGVAARLATHPGGTARSAARPRLQASMAREFKLYLRDSGLLEGRGRGGGGRGDALPLEADGGEPDASGSRKKKRCKTQVTFRCPPSPVPTSRADQARGDGRIAFDRHRGYPGRPRPSSSSGVMHFLEGGGRGHDPVLESEQEGSLQFDMDCMGEDQWGRRKSDKNWHQDGGNTPGPAVSRSPEHLGAKSEVGSAGRDGNDRDGWFCSAAAGSDDFAYFPVARSRGRVHFQGEEEEDMDCEWDATEVPPYNRGVDREAHAEPERATGTSGTAALRGGSSVYSSPKKRINCATVAGTESGSVAVPGPSGHSVRHSFLPGTSKKILTSSAWRSSVLLPEPSHSKTWLPQSLAYLAHLPASLYSAAKQPRKAQTVVGPFDSSQITRTSAAHNTTKILRGILKMATATKRHSH</sequence>
<feature type="compositionally biased region" description="Basic and acidic residues" evidence="1">
    <location>
        <begin position="369"/>
        <end position="380"/>
    </location>
</feature>
<name>A0A9C7F8H0_9VIRU</name>
<evidence type="ECO:0000313" key="2">
    <source>
        <dbReference type="EMBL" id="BDT63160.1"/>
    </source>
</evidence>
<feature type="region of interest" description="Disordered" evidence="1">
    <location>
        <begin position="468"/>
        <end position="495"/>
    </location>
</feature>
<feature type="region of interest" description="Disordered" evidence="1">
    <location>
        <begin position="368"/>
        <end position="413"/>
    </location>
</feature>
<reference evidence="2" key="1">
    <citation type="submission" date="2022-10" db="EMBL/GenBank/DDBJ databases">
        <title>Genome sequences of endogenous nimaviruses in decapod crustaceans.</title>
        <authorList>
            <person name="Kawato S."/>
            <person name="Nozaki R."/>
            <person name="Kondo H."/>
            <person name="Hirono I."/>
        </authorList>
    </citation>
    <scope>NUCLEOTIDE SEQUENCE</scope>
    <source>
        <strain evidence="2">Fukuoka2019</strain>
    </source>
</reference>